<comment type="caution">
    <text evidence="2">The sequence shown here is derived from an EMBL/GenBank/DDBJ whole genome shotgun (WGS) entry which is preliminary data.</text>
</comment>
<feature type="chain" id="PRO_5045498205" evidence="1">
    <location>
        <begin position="25"/>
        <end position="173"/>
    </location>
</feature>
<dbReference type="RefSeq" id="WP_253065318.1">
    <property type="nucleotide sequence ID" value="NZ_JAMXWM010000042.1"/>
</dbReference>
<accession>A0ABW5S6M8</accession>
<sequence>MKFKKFIVLVLTLAITLTPLSLFADSAHAETLKKDSLNVNVPESFAPYSNKDNIADNLNENVITPFKMTPGPGGGGISWKYWGSLKYSKKFIAVTKSAISAAILEIVPWTKVRAIGAIVATYYAAYAPNEYVTEKIYRKWSNGVPIKEKTVYYFYTNRARTHLAGKVSRTYSK</sequence>
<proteinExistence type="predicted"/>
<reference evidence="3" key="1">
    <citation type="journal article" date="2019" name="Int. J. Syst. Evol. Microbiol.">
        <title>The Global Catalogue of Microorganisms (GCM) 10K type strain sequencing project: providing services to taxonomists for standard genome sequencing and annotation.</title>
        <authorList>
            <consortium name="The Broad Institute Genomics Platform"/>
            <consortium name="The Broad Institute Genome Sequencing Center for Infectious Disease"/>
            <person name="Wu L."/>
            <person name="Ma J."/>
        </authorList>
    </citation>
    <scope>NUCLEOTIDE SEQUENCE [LARGE SCALE GENOMIC DNA]</scope>
    <source>
        <strain evidence="3">TISTR 2466</strain>
    </source>
</reference>
<organism evidence="2 3">
    <name type="scientific">Sporolactobacillus shoreicorticis</name>
    <dbReference type="NCBI Taxonomy" id="1923877"/>
    <lineage>
        <taxon>Bacteria</taxon>
        <taxon>Bacillati</taxon>
        <taxon>Bacillota</taxon>
        <taxon>Bacilli</taxon>
        <taxon>Bacillales</taxon>
        <taxon>Sporolactobacillaceae</taxon>
        <taxon>Sporolactobacillus</taxon>
    </lineage>
</organism>
<keyword evidence="3" id="KW-1185">Reference proteome</keyword>
<name>A0ABW5S6M8_9BACL</name>
<evidence type="ECO:0000313" key="2">
    <source>
        <dbReference type="EMBL" id="MFD2695100.1"/>
    </source>
</evidence>
<feature type="signal peptide" evidence="1">
    <location>
        <begin position="1"/>
        <end position="24"/>
    </location>
</feature>
<dbReference type="Proteomes" id="UP001597399">
    <property type="component" value="Unassembled WGS sequence"/>
</dbReference>
<evidence type="ECO:0000313" key="3">
    <source>
        <dbReference type="Proteomes" id="UP001597399"/>
    </source>
</evidence>
<protein>
    <submittedName>
        <fullName evidence="2">Uncharacterized protein</fullName>
    </submittedName>
</protein>
<dbReference type="EMBL" id="JBHUMQ010000038">
    <property type="protein sequence ID" value="MFD2695100.1"/>
    <property type="molecule type" value="Genomic_DNA"/>
</dbReference>
<keyword evidence="1" id="KW-0732">Signal</keyword>
<gene>
    <name evidence="2" type="ORF">ACFSUE_15955</name>
</gene>
<evidence type="ECO:0000256" key="1">
    <source>
        <dbReference type="SAM" id="SignalP"/>
    </source>
</evidence>